<feature type="domain" description="PAC" evidence="4">
    <location>
        <begin position="162"/>
        <end position="214"/>
    </location>
</feature>
<dbReference type="Gene3D" id="2.10.70.100">
    <property type="match status" value="1"/>
</dbReference>
<keyword evidence="2" id="KW-1133">Transmembrane helix</keyword>
<dbReference type="SUPFAM" id="SSF55785">
    <property type="entry name" value="PYP-like sensor domain (PAS domain)"/>
    <property type="match status" value="2"/>
</dbReference>
<dbReference type="SMART" id="SM00086">
    <property type="entry name" value="PAC"/>
    <property type="match status" value="2"/>
</dbReference>
<reference evidence="6 7" key="1">
    <citation type="submission" date="2018-11" db="EMBL/GenBank/DDBJ databases">
        <title>Vibrio LJC006 sp. nov., isolated from seawater during the bloom of the enteromorpha.</title>
        <authorList>
            <person name="Liang J."/>
        </authorList>
    </citation>
    <scope>NUCLEOTIDE SEQUENCE [LARGE SCALE GENOMIC DNA]</scope>
    <source>
        <strain evidence="6 7">LJC006</strain>
    </source>
</reference>
<evidence type="ECO:0000256" key="1">
    <source>
        <dbReference type="ARBA" id="ARBA00001946"/>
    </source>
</evidence>
<dbReference type="CDD" id="cd01949">
    <property type="entry name" value="GGDEF"/>
    <property type="match status" value="1"/>
</dbReference>
<dbReference type="InterPro" id="IPR035965">
    <property type="entry name" value="PAS-like_dom_sf"/>
</dbReference>
<evidence type="ECO:0000259" key="4">
    <source>
        <dbReference type="PROSITE" id="PS50113"/>
    </source>
</evidence>
<feature type="domain" description="PAS" evidence="3">
    <location>
        <begin position="208"/>
        <end position="280"/>
    </location>
</feature>
<dbReference type="InterPro" id="IPR052155">
    <property type="entry name" value="Biofilm_reg_signaling"/>
</dbReference>
<dbReference type="PROSITE" id="PS50887">
    <property type="entry name" value="GGDEF"/>
    <property type="match status" value="1"/>
</dbReference>
<evidence type="ECO:0000313" key="6">
    <source>
        <dbReference type="EMBL" id="RQW62634.1"/>
    </source>
</evidence>
<dbReference type="SMART" id="SM00091">
    <property type="entry name" value="PAS"/>
    <property type="match status" value="2"/>
</dbReference>
<feature type="transmembrane region" description="Helical" evidence="2">
    <location>
        <begin position="40"/>
        <end position="62"/>
    </location>
</feature>
<protein>
    <submittedName>
        <fullName evidence="6">Sensor domain-containing diguanylate cyclase</fullName>
    </submittedName>
</protein>
<dbReference type="InterPro" id="IPR000700">
    <property type="entry name" value="PAS-assoc_C"/>
</dbReference>
<dbReference type="GO" id="GO:0003824">
    <property type="term" value="F:catalytic activity"/>
    <property type="evidence" value="ECO:0007669"/>
    <property type="project" value="UniProtKB-ARBA"/>
</dbReference>
<dbReference type="PANTHER" id="PTHR44757:SF2">
    <property type="entry name" value="BIOFILM ARCHITECTURE MAINTENANCE PROTEIN MBAA"/>
    <property type="match status" value="1"/>
</dbReference>
<keyword evidence="2" id="KW-0472">Membrane</keyword>
<dbReference type="Gene3D" id="3.30.70.270">
    <property type="match status" value="1"/>
</dbReference>
<dbReference type="SUPFAM" id="SSF55073">
    <property type="entry name" value="Nucleotide cyclase"/>
    <property type="match status" value="1"/>
</dbReference>
<dbReference type="FunFam" id="3.30.70.270:FF:000001">
    <property type="entry name" value="Diguanylate cyclase domain protein"/>
    <property type="match status" value="1"/>
</dbReference>
<dbReference type="OrthoDB" id="9799509at2"/>
<dbReference type="PROSITE" id="PS50112">
    <property type="entry name" value="PAS"/>
    <property type="match status" value="2"/>
</dbReference>
<dbReference type="InterPro" id="IPR001610">
    <property type="entry name" value="PAC"/>
</dbReference>
<accession>A0A3N9TFH3</accession>
<comment type="caution">
    <text evidence="6">The sequence shown here is derived from an EMBL/GenBank/DDBJ whole genome shotgun (WGS) entry which is preliminary data.</text>
</comment>
<dbReference type="InterPro" id="IPR013655">
    <property type="entry name" value="PAS_fold_3"/>
</dbReference>
<feature type="domain" description="PAS" evidence="3">
    <location>
        <begin position="104"/>
        <end position="146"/>
    </location>
</feature>
<proteinExistence type="predicted"/>
<evidence type="ECO:0000313" key="7">
    <source>
        <dbReference type="Proteomes" id="UP000281112"/>
    </source>
</evidence>
<dbReference type="Pfam" id="PF08447">
    <property type="entry name" value="PAS_3"/>
    <property type="match status" value="1"/>
</dbReference>
<dbReference type="SMART" id="SM00267">
    <property type="entry name" value="GGDEF"/>
    <property type="match status" value="1"/>
</dbReference>
<dbReference type="PANTHER" id="PTHR44757">
    <property type="entry name" value="DIGUANYLATE CYCLASE DGCP"/>
    <property type="match status" value="1"/>
</dbReference>
<feature type="domain" description="GGDEF" evidence="5">
    <location>
        <begin position="369"/>
        <end position="502"/>
    </location>
</feature>
<dbReference type="CDD" id="cd00130">
    <property type="entry name" value="PAS"/>
    <property type="match status" value="2"/>
</dbReference>
<dbReference type="InterPro" id="IPR000160">
    <property type="entry name" value="GGDEF_dom"/>
</dbReference>
<feature type="domain" description="PAC" evidence="4">
    <location>
        <begin position="284"/>
        <end position="337"/>
    </location>
</feature>
<dbReference type="Pfam" id="PF00990">
    <property type="entry name" value="GGDEF"/>
    <property type="match status" value="1"/>
</dbReference>
<evidence type="ECO:0000259" key="5">
    <source>
        <dbReference type="PROSITE" id="PS50887"/>
    </source>
</evidence>
<dbReference type="Proteomes" id="UP000281112">
    <property type="component" value="Unassembled WGS sequence"/>
</dbReference>
<comment type="cofactor">
    <cofactor evidence="1">
        <name>Mg(2+)</name>
        <dbReference type="ChEBI" id="CHEBI:18420"/>
    </cofactor>
</comment>
<dbReference type="InterPro" id="IPR043128">
    <property type="entry name" value="Rev_trsase/Diguanyl_cyclase"/>
</dbReference>
<dbReference type="NCBIfam" id="TIGR00254">
    <property type="entry name" value="GGDEF"/>
    <property type="match status" value="1"/>
</dbReference>
<evidence type="ECO:0000256" key="2">
    <source>
        <dbReference type="SAM" id="Phobius"/>
    </source>
</evidence>
<dbReference type="InterPro" id="IPR000014">
    <property type="entry name" value="PAS"/>
</dbReference>
<dbReference type="NCBIfam" id="TIGR00229">
    <property type="entry name" value="sensory_box"/>
    <property type="match status" value="2"/>
</dbReference>
<keyword evidence="7" id="KW-1185">Reference proteome</keyword>
<dbReference type="AlphaFoldDB" id="A0A3N9TFH3"/>
<dbReference type="PROSITE" id="PS50113">
    <property type="entry name" value="PAC"/>
    <property type="match status" value="2"/>
</dbReference>
<keyword evidence="2" id="KW-0812">Transmembrane</keyword>
<dbReference type="Pfam" id="PF13426">
    <property type="entry name" value="PAS_9"/>
    <property type="match status" value="1"/>
</dbReference>
<feature type="transmembrane region" description="Helical" evidence="2">
    <location>
        <begin position="12"/>
        <end position="34"/>
    </location>
</feature>
<name>A0A3N9TFH3_9VIBR</name>
<dbReference type="Gene3D" id="3.30.450.20">
    <property type="entry name" value="PAS domain"/>
    <property type="match status" value="2"/>
</dbReference>
<gene>
    <name evidence="6" type="ORF">EES38_12985</name>
</gene>
<dbReference type="InterPro" id="IPR029787">
    <property type="entry name" value="Nucleotide_cyclase"/>
</dbReference>
<organism evidence="6 7">
    <name type="scientific">Vibrio viridaestus</name>
    <dbReference type="NCBI Taxonomy" id="2487322"/>
    <lineage>
        <taxon>Bacteria</taxon>
        <taxon>Pseudomonadati</taxon>
        <taxon>Pseudomonadota</taxon>
        <taxon>Gammaproteobacteria</taxon>
        <taxon>Vibrionales</taxon>
        <taxon>Vibrionaceae</taxon>
        <taxon>Vibrio</taxon>
    </lineage>
</organism>
<sequence length="512" mass="58663">MTIRKDVIPSILIKVLITILCVEGAIMISFHLLFPQIEGWTMILTDIAALGLISTPIVYYVVIHPILRRAVSANLSDEENKDKLTSLYRDLEFQKLTLDEHAIVSIADIRGNIIYVNDKFCEISGFPREELMGNNHRMLSSGHHPKAFFIEMWQTIGRGKPWHGDIKNKAKDGYFYWVSATIVPFLRQNGKPFQYVAVRTDITKQKSMEEALKQAQRLGNMGSWTLDIHTHELVWSDEIYNILGFESDQHKTSVEAFYNSVHPEDREYIQSQYDRSLLNPEEAYDVEHRILRNDTGEVRWVHEKCVHHYNEDGKVVRSEGTIQDITERKHSEEKIHTLAMTDQLTGLANRNQFFSQFDQLLELAQLGERTLSVITLDLDKFKPVNDSFGHKVGDDLLTEVAKILTRSCRQDDIIARLGGDEFAVLIFDQPNMETIRQVAERILNEINQPLIIAGHNIHVSASIGIAQFPVDGDDKDSLLEKADLALYHIKHQGRNGVCVYRSDLTWETDKAL</sequence>
<dbReference type="EMBL" id="RJVQ01000005">
    <property type="protein sequence ID" value="RQW62634.1"/>
    <property type="molecule type" value="Genomic_DNA"/>
</dbReference>
<evidence type="ECO:0000259" key="3">
    <source>
        <dbReference type="PROSITE" id="PS50112"/>
    </source>
</evidence>